<evidence type="ECO:0000256" key="4">
    <source>
        <dbReference type="ARBA" id="ARBA00023015"/>
    </source>
</evidence>
<sequence>MHLRLLHGVADGEPWFGRWSYRFVRGSFNLTHHAYLKALHALRSTPLQNLTLALVHLPLLLSRYQPFSPSPLQTLSDLFKLLLDLHSKLPENSFSSSENCLSSPENGFPAPATACRWSAKRLEMATCVIIEALNQAKNRWVSRQEVRDSARAYVGDTGLLDFVLKALGNQVIGDRVIRRVLNPVTKVLEYRLEDLCRNPFSGPENYISGVKMAHSQISRSQVAKDLAYLYKNVLRDNGRNSGFPATGIHLPAIKEAVRAVLDAKHLVKDYEAATDRGGSSHEGAMVRVLCSVSLENGDISADGEISGARVSAESVVIPAEFVSIPARASVGDLKRELESAFGEIYFGLRGIFVAEVVGARASDPVGRMVKSGHEVVARGRVPGGSVWCEGKREKGGVVDCLCGAREEDGERMVCCDVCEVWQHARCSRVDGDDVIPTIFLCTRCEQDLVVLPTSL</sequence>
<proteinExistence type="predicted"/>
<dbReference type="Pfam" id="PF25874">
    <property type="entry name" value="WHD_plant_repro"/>
    <property type="match status" value="1"/>
</dbReference>
<dbReference type="SUPFAM" id="SSF57903">
    <property type="entry name" value="FYVE/PHD zinc finger"/>
    <property type="match status" value="1"/>
</dbReference>
<dbReference type="PROSITE" id="PS01359">
    <property type="entry name" value="ZF_PHD_1"/>
    <property type="match status" value="1"/>
</dbReference>
<dbReference type="eggNOG" id="KOG1844">
    <property type="taxonomic scope" value="Eukaryota"/>
</dbReference>
<evidence type="ECO:0000313" key="8">
    <source>
        <dbReference type="Proteomes" id="UP000017836"/>
    </source>
</evidence>
<dbReference type="OMA" id="EIYWGLR"/>
<dbReference type="Pfam" id="PF00628">
    <property type="entry name" value="PHD"/>
    <property type="match status" value="1"/>
</dbReference>
<accession>W1PTL8</accession>
<keyword evidence="5" id="KW-0804">Transcription</keyword>
<dbReference type="Gramene" id="ERN11051">
    <property type="protein sequence ID" value="ERN11051"/>
    <property type="gene ID" value="AMTR_s00024p00102300"/>
</dbReference>
<dbReference type="Gene3D" id="3.30.40.10">
    <property type="entry name" value="Zinc/RING finger domain, C3HC4 (zinc finger)"/>
    <property type="match status" value="1"/>
</dbReference>
<organism evidence="7 8">
    <name type="scientific">Amborella trichopoda</name>
    <dbReference type="NCBI Taxonomy" id="13333"/>
    <lineage>
        <taxon>Eukaryota</taxon>
        <taxon>Viridiplantae</taxon>
        <taxon>Streptophyta</taxon>
        <taxon>Embryophyta</taxon>
        <taxon>Tracheophyta</taxon>
        <taxon>Spermatophyta</taxon>
        <taxon>Magnoliopsida</taxon>
        <taxon>Amborellales</taxon>
        <taxon>Amborellaceae</taxon>
        <taxon>Amborella</taxon>
    </lineage>
</organism>
<dbReference type="InterPro" id="IPR019787">
    <property type="entry name" value="Znf_PHD-finger"/>
</dbReference>
<evidence type="ECO:0000259" key="6">
    <source>
        <dbReference type="SMART" id="SM00249"/>
    </source>
</evidence>
<dbReference type="HOGENOM" id="CLU_012141_1_0_1"/>
<keyword evidence="2" id="KW-0863">Zinc-finger</keyword>
<dbReference type="InterPro" id="IPR013083">
    <property type="entry name" value="Znf_RING/FYVE/PHD"/>
</dbReference>
<dbReference type="STRING" id="13333.W1PTL8"/>
<dbReference type="AlphaFoldDB" id="W1PTL8"/>
<evidence type="ECO:0000313" key="7">
    <source>
        <dbReference type="EMBL" id="ERN11051.1"/>
    </source>
</evidence>
<dbReference type="InterPro" id="IPR011011">
    <property type="entry name" value="Znf_FYVE_PHD"/>
</dbReference>
<dbReference type="Pfam" id="PF25565">
    <property type="entry name" value="Ubiquitin_At1g33420"/>
    <property type="match status" value="1"/>
</dbReference>
<dbReference type="PANTHER" id="PTHR46201">
    <property type="entry name" value="PHD FINGER PROTEIN MALE MEIOCYTE DEATH 1-RELATED"/>
    <property type="match status" value="1"/>
</dbReference>
<dbReference type="Proteomes" id="UP000017836">
    <property type="component" value="Unassembled WGS sequence"/>
</dbReference>
<protein>
    <recommendedName>
        <fullName evidence="6">Zinc finger PHD-type domain-containing protein</fullName>
    </recommendedName>
</protein>
<evidence type="ECO:0000256" key="2">
    <source>
        <dbReference type="ARBA" id="ARBA00022771"/>
    </source>
</evidence>
<dbReference type="PANTHER" id="PTHR46201:SF9">
    <property type="entry name" value="PHD FINGER PROTEIN MALE MEIOCYTE DEATH 1"/>
    <property type="match status" value="1"/>
</dbReference>
<keyword evidence="8" id="KW-1185">Reference proteome</keyword>
<dbReference type="InterPro" id="IPR058054">
    <property type="entry name" value="Znf_MS1-like"/>
</dbReference>
<name>W1PTL8_AMBTC</name>
<keyword evidence="1" id="KW-0479">Metal-binding</keyword>
<evidence type="ECO:0000256" key="1">
    <source>
        <dbReference type="ARBA" id="ARBA00022723"/>
    </source>
</evidence>
<dbReference type="CDD" id="cd15556">
    <property type="entry name" value="PHD_MMD1_like"/>
    <property type="match status" value="1"/>
</dbReference>
<reference evidence="8" key="1">
    <citation type="journal article" date="2013" name="Science">
        <title>The Amborella genome and the evolution of flowering plants.</title>
        <authorList>
            <consortium name="Amborella Genome Project"/>
        </authorList>
    </citation>
    <scope>NUCLEOTIDE SEQUENCE [LARGE SCALE GENOMIC DNA]</scope>
</reference>
<dbReference type="SMART" id="SM00249">
    <property type="entry name" value="PHD"/>
    <property type="match status" value="1"/>
</dbReference>
<evidence type="ECO:0000256" key="5">
    <source>
        <dbReference type="ARBA" id="ARBA00023163"/>
    </source>
</evidence>
<keyword evidence="4" id="KW-0805">Transcription regulation</keyword>
<dbReference type="InterPro" id="IPR019786">
    <property type="entry name" value="Zinc_finger_PHD-type_CS"/>
</dbReference>
<dbReference type="InterPro" id="IPR057765">
    <property type="entry name" value="MS1-like_ubiquitin"/>
</dbReference>
<dbReference type="EMBL" id="KI392710">
    <property type="protein sequence ID" value="ERN11051.1"/>
    <property type="molecule type" value="Genomic_DNA"/>
</dbReference>
<keyword evidence="3" id="KW-0862">Zinc</keyword>
<dbReference type="GO" id="GO:0008270">
    <property type="term" value="F:zinc ion binding"/>
    <property type="evidence" value="ECO:0007669"/>
    <property type="project" value="UniProtKB-KW"/>
</dbReference>
<dbReference type="InterPro" id="IPR059080">
    <property type="entry name" value="WHD_PTC1"/>
</dbReference>
<evidence type="ECO:0000256" key="3">
    <source>
        <dbReference type="ARBA" id="ARBA00022833"/>
    </source>
</evidence>
<feature type="domain" description="Zinc finger PHD-type" evidence="6">
    <location>
        <begin position="399"/>
        <end position="445"/>
    </location>
</feature>
<gene>
    <name evidence="7" type="ORF">AMTR_s00024p00102300</name>
</gene>
<dbReference type="InterPro" id="IPR001965">
    <property type="entry name" value="Znf_PHD"/>
</dbReference>